<dbReference type="PANTHER" id="PTHR34406">
    <property type="entry name" value="PROTEIN YCEI"/>
    <property type="match status" value="1"/>
</dbReference>
<dbReference type="PANTHER" id="PTHR34406:SF1">
    <property type="entry name" value="PROTEIN YCEI"/>
    <property type="match status" value="1"/>
</dbReference>
<dbReference type="Proteomes" id="UP000256257">
    <property type="component" value="Unassembled WGS sequence"/>
</dbReference>
<evidence type="ECO:0000313" key="3">
    <source>
        <dbReference type="EMBL" id="REC48064.1"/>
    </source>
</evidence>
<dbReference type="SUPFAM" id="SSF101874">
    <property type="entry name" value="YceI-like"/>
    <property type="match status" value="1"/>
</dbReference>
<evidence type="ECO:0000256" key="1">
    <source>
        <dbReference type="SAM" id="SignalP"/>
    </source>
</evidence>
<dbReference type="AlphaFoldDB" id="A0A3D9B333"/>
<keyword evidence="4" id="KW-1185">Reference proteome</keyword>
<dbReference type="Pfam" id="PF04264">
    <property type="entry name" value="YceI"/>
    <property type="match status" value="1"/>
</dbReference>
<dbReference type="SMART" id="SM00867">
    <property type="entry name" value="YceI"/>
    <property type="match status" value="1"/>
</dbReference>
<dbReference type="OrthoDB" id="9811006at2"/>
<dbReference type="RefSeq" id="WP_115928010.1">
    <property type="nucleotide sequence ID" value="NZ_QNVV01000006.1"/>
</dbReference>
<feature type="chain" id="PRO_5017558157" evidence="1">
    <location>
        <begin position="22"/>
        <end position="189"/>
    </location>
</feature>
<accession>A0A3D9B333</accession>
<dbReference type="InterPro" id="IPR007372">
    <property type="entry name" value="Lipid/polyisoprenoid-bd_YceI"/>
</dbReference>
<sequence>MKKLFLSFVLTFLSVMGFAQNNWEIDPMHSSVNFSIKHMGISFVQGRFDKFNGKLTTKGASLDNAALTVTIAAESINTGVDMRDKHLRSDDFFGAGQYPDITFDGASVSKDKNGGYLFTGKLVIKEVSKEVSVPVTVGGTTKNKDGKELMGLQAKFTIDRLDYNIKYDPTGKGVAKDVDITVYLELVKK</sequence>
<dbReference type="EMBL" id="QNVV01000006">
    <property type="protein sequence ID" value="REC48064.1"/>
    <property type="molecule type" value="Genomic_DNA"/>
</dbReference>
<evidence type="ECO:0000259" key="2">
    <source>
        <dbReference type="SMART" id="SM00867"/>
    </source>
</evidence>
<dbReference type="Gene3D" id="2.40.128.110">
    <property type="entry name" value="Lipid/polyisoprenoid-binding, YceI-like"/>
    <property type="match status" value="1"/>
</dbReference>
<gene>
    <name evidence="3" type="ORF">DRF67_09250</name>
</gene>
<organism evidence="3 4">
    <name type="scientific">Chryseobacterium pennipullorum</name>
    <dbReference type="NCBI Taxonomy" id="2258963"/>
    <lineage>
        <taxon>Bacteria</taxon>
        <taxon>Pseudomonadati</taxon>
        <taxon>Bacteroidota</taxon>
        <taxon>Flavobacteriia</taxon>
        <taxon>Flavobacteriales</taxon>
        <taxon>Weeksellaceae</taxon>
        <taxon>Chryseobacterium group</taxon>
        <taxon>Chryseobacterium</taxon>
    </lineage>
</organism>
<feature type="signal peptide" evidence="1">
    <location>
        <begin position="1"/>
        <end position="21"/>
    </location>
</feature>
<feature type="domain" description="Lipid/polyisoprenoid-binding YceI-like" evidence="2">
    <location>
        <begin position="22"/>
        <end position="187"/>
    </location>
</feature>
<protein>
    <submittedName>
        <fullName evidence="3">Polyisoprenoid-binding protein</fullName>
    </submittedName>
</protein>
<keyword evidence="1" id="KW-0732">Signal</keyword>
<evidence type="ECO:0000313" key="4">
    <source>
        <dbReference type="Proteomes" id="UP000256257"/>
    </source>
</evidence>
<comment type="caution">
    <text evidence="3">The sequence shown here is derived from an EMBL/GenBank/DDBJ whole genome shotgun (WGS) entry which is preliminary data.</text>
</comment>
<proteinExistence type="predicted"/>
<dbReference type="InterPro" id="IPR036761">
    <property type="entry name" value="TTHA0802/YceI-like_sf"/>
</dbReference>
<reference evidence="3 4" key="1">
    <citation type="submission" date="2018-06" db="EMBL/GenBank/DDBJ databases">
        <title>Novel Chryseobacterium species.</title>
        <authorList>
            <person name="Newman J."/>
            <person name="Hugo C."/>
            <person name="Oosthuizen L."/>
            <person name="Charimba G."/>
        </authorList>
    </citation>
    <scope>NUCLEOTIDE SEQUENCE [LARGE SCALE GENOMIC DNA]</scope>
    <source>
        <strain evidence="3 4">7_F195</strain>
    </source>
</reference>
<name>A0A3D9B333_9FLAO</name>